<accession>A6DSN3</accession>
<evidence type="ECO:0000259" key="1">
    <source>
        <dbReference type="Pfam" id="PF07583"/>
    </source>
</evidence>
<dbReference type="SUPFAM" id="SSF46626">
    <property type="entry name" value="Cytochrome c"/>
    <property type="match status" value="1"/>
</dbReference>
<dbReference type="PANTHER" id="PTHR35889">
    <property type="entry name" value="CYCLOINULO-OLIGOSACCHARIDE FRUCTANOTRANSFERASE-RELATED"/>
    <property type="match status" value="1"/>
</dbReference>
<keyword evidence="5" id="KW-1185">Reference proteome</keyword>
<feature type="domain" description="Cytochrome C Planctomycete-type" evidence="3">
    <location>
        <begin position="36"/>
        <end position="92"/>
    </location>
</feature>
<feature type="domain" description="DUF1553" evidence="2">
    <location>
        <begin position="592"/>
        <end position="849"/>
    </location>
</feature>
<dbReference type="Pfam" id="PF07635">
    <property type="entry name" value="PSCyt1"/>
    <property type="match status" value="1"/>
</dbReference>
<dbReference type="GO" id="GO:0009055">
    <property type="term" value="F:electron transfer activity"/>
    <property type="evidence" value="ECO:0007669"/>
    <property type="project" value="InterPro"/>
</dbReference>
<dbReference type="Pfam" id="PF07583">
    <property type="entry name" value="PSCyt2"/>
    <property type="match status" value="1"/>
</dbReference>
<dbReference type="STRING" id="313628.LNTAR_22110"/>
<dbReference type="InterPro" id="IPR022655">
    <property type="entry name" value="DUF1553"/>
</dbReference>
<dbReference type="InterPro" id="IPR011444">
    <property type="entry name" value="DUF1549"/>
</dbReference>
<dbReference type="InterPro" id="IPR011429">
    <property type="entry name" value="Cyt_c_Planctomycete-type"/>
</dbReference>
<evidence type="ECO:0000313" key="5">
    <source>
        <dbReference type="Proteomes" id="UP000004947"/>
    </source>
</evidence>
<proteinExistence type="predicted"/>
<dbReference type="GO" id="GO:0020037">
    <property type="term" value="F:heme binding"/>
    <property type="evidence" value="ECO:0007669"/>
    <property type="project" value="InterPro"/>
</dbReference>
<organism evidence="4 5">
    <name type="scientific">Lentisphaera araneosa HTCC2155</name>
    <dbReference type="NCBI Taxonomy" id="313628"/>
    <lineage>
        <taxon>Bacteria</taxon>
        <taxon>Pseudomonadati</taxon>
        <taxon>Lentisphaerota</taxon>
        <taxon>Lentisphaeria</taxon>
        <taxon>Lentisphaerales</taxon>
        <taxon>Lentisphaeraceae</taxon>
        <taxon>Lentisphaera</taxon>
    </lineage>
</organism>
<name>A6DSN3_9BACT</name>
<evidence type="ECO:0000259" key="2">
    <source>
        <dbReference type="Pfam" id="PF07587"/>
    </source>
</evidence>
<comment type="caution">
    <text evidence="4">The sequence shown here is derived from an EMBL/GenBank/DDBJ whole genome shotgun (WGS) entry which is preliminary data.</text>
</comment>
<dbReference type="Proteomes" id="UP000004947">
    <property type="component" value="Unassembled WGS sequence"/>
</dbReference>
<dbReference type="Pfam" id="PF07587">
    <property type="entry name" value="PSD1"/>
    <property type="match status" value="1"/>
</dbReference>
<dbReference type="RefSeq" id="WP_007280842.1">
    <property type="nucleotide sequence ID" value="NZ_ABCK01000031.1"/>
</dbReference>
<evidence type="ECO:0000259" key="3">
    <source>
        <dbReference type="Pfam" id="PF07635"/>
    </source>
</evidence>
<sequence>MKYHLTLITLLFIPFLSKAKSPDFAKEILPILSDKCFACHGPDSKEKDLRLDSFEHATKDLDGYKAIDIQNPEESEVIYRINDDDDPMPPEDEKQLTDKERKLLTQWIKSGAKYAKHWAYVLAKKHDTLNSIDDFIKADFPKGKTFAPAADKRTLARRAALTLTGLPPNQQELNRFLNDTSSKAYETYLDQLLAKPTYGEHQARYWLDAIRYGDTHGLHLDNRRAIYPYRDWVIMAMNDNLPLNDFITWQVAGDLLPNPSLEQQVATGFVRMNPTTGEGGALEEEFQMKNNFDRVETLGTALLGSSLLCVRCHTHKYDPIIHDEYYKLMAFFNNTAEKSVDGNRYDYAPVIKAPGNIHDWQQWNKIKASGKRSPQPIFTALKSQSSKTATPKAKHQTYTFDITELSPQVDGFKLEILNYKNLKNPKPKTQQFFIKKLQAKYIHEDGTTKEIEFDSISGTSSHNRFKVDNILKEKTNSGWRIDLSKNFNHSATLSFADRLKFSKGDRLQIELHIDTHAIDLKRFKISSGMHLVPQTPLDKIEHRFATTLIAKEGKKRDTFVLERGEYTNPIGKALEPGVISVMGEMPEGAPKNRLGLAQWLTSPNHPTVSRVLVNRIWQRVFGAGLVRTPEDLGLQGDHPTHPELLDWLALKLQEDGWDLKKTLKMMLLSQTFQQSSKWRQDLSDPENKLFARGPSYRLDAEVLRDMGLWASGLLDPHMGGEGVKPYQPSGLWKALAHPSSDTKEYTRDTGDKLYRRSLYVYWKRTSPHPMMNLFDAPSREVSCVQRSRSNTPLQSLALLNETQRIEMARSLAERLLTEAKDDQSRLQMIFQVISSRSPSAQERQVCLKLLKQMKEKFRASPQDAKELLSTGDKLRNPQIDLIEHAAWTQVSATILASDLALLLY</sequence>
<evidence type="ECO:0008006" key="6">
    <source>
        <dbReference type="Google" id="ProtNLM"/>
    </source>
</evidence>
<dbReference type="AlphaFoldDB" id="A6DSN3"/>
<dbReference type="eggNOG" id="COG2010">
    <property type="taxonomic scope" value="Bacteria"/>
</dbReference>
<dbReference type="InterPro" id="IPR036909">
    <property type="entry name" value="Cyt_c-like_dom_sf"/>
</dbReference>
<gene>
    <name evidence="4" type="ORF">LNTAR_22110</name>
</gene>
<dbReference type="EMBL" id="ABCK01000031">
    <property type="protein sequence ID" value="EDM25386.1"/>
    <property type="molecule type" value="Genomic_DNA"/>
</dbReference>
<evidence type="ECO:0000313" key="4">
    <source>
        <dbReference type="EMBL" id="EDM25386.1"/>
    </source>
</evidence>
<dbReference type="PANTHER" id="PTHR35889:SF3">
    <property type="entry name" value="F-BOX DOMAIN-CONTAINING PROTEIN"/>
    <property type="match status" value="1"/>
</dbReference>
<protein>
    <recommendedName>
        <fullName evidence="6">Cytochrome c domain-containing protein</fullName>
    </recommendedName>
</protein>
<reference evidence="4 5" key="1">
    <citation type="journal article" date="2010" name="J. Bacteriol.">
        <title>Genome sequence of Lentisphaera araneosa HTCC2155T, the type species of the order Lentisphaerales in the phylum Lentisphaerae.</title>
        <authorList>
            <person name="Thrash J.C."/>
            <person name="Cho J.C."/>
            <person name="Vergin K.L."/>
            <person name="Morris R.M."/>
            <person name="Giovannoni S.J."/>
        </authorList>
    </citation>
    <scope>NUCLEOTIDE SEQUENCE [LARGE SCALE GENOMIC DNA]</scope>
    <source>
        <strain evidence="4 5">HTCC2155</strain>
    </source>
</reference>
<feature type="domain" description="DUF1549" evidence="1">
    <location>
        <begin position="132"/>
        <end position="336"/>
    </location>
</feature>